<evidence type="ECO:0000313" key="2">
    <source>
        <dbReference type="EMBL" id="MEG3184825.1"/>
    </source>
</evidence>
<protein>
    <submittedName>
        <fullName evidence="2">Uncharacterized protein</fullName>
    </submittedName>
</protein>
<evidence type="ECO:0000256" key="1">
    <source>
        <dbReference type="SAM" id="Phobius"/>
    </source>
</evidence>
<sequence length="174" mass="19070">MDKPLPDHLRWQLRELRRDQAPPRDLWPDISARLATQASRTSTARQAVSRRWALPVALAATLAIAIGVVGWPQGLVHAPSSTPSIAAAPYDVAPSLVQREAAGLTRQYQAALGEIDRVPSSPAPALQPAFDELDRSAQLILAALERDPDSRLLLQQLRRTYSHRLALAQRVAIS</sequence>
<keyword evidence="1" id="KW-0812">Transmembrane</keyword>
<keyword evidence="1" id="KW-1133">Transmembrane helix</keyword>
<dbReference type="Proteomes" id="UP001355056">
    <property type="component" value="Unassembled WGS sequence"/>
</dbReference>
<dbReference type="EMBL" id="JAXGFP010000006">
    <property type="protein sequence ID" value="MEG3184825.1"/>
    <property type="molecule type" value="Genomic_DNA"/>
</dbReference>
<keyword evidence="1" id="KW-0472">Membrane</keyword>
<keyword evidence="3" id="KW-1185">Reference proteome</keyword>
<organism evidence="2 3">
    <name type="scientific">Novilysobacter erysipheiresistens</name>
    <dbReference type="NCBI Taxonomy" id="1749332"/>
    <lineage>
        <taxon>Bacteria</taxon>
        <taxon>Pseudomonadati</taxon>
        <taxon>Pseudomonadota</taxon>
        <taxon>Gammaproteobacteria</taxon>
        <taxon>Lysobacterales</taxon>
        <taxon>Lysobacteraceae</taxon>
        <taxon>Novilysobacter</taxon>
    </lineage>
</organism>
<evidence type="ECO:0000313" key="3">
    <source>
        <dbReference type="Proteomes" id="UP001355056"/>
    </source>
</evidence>
<name>A0ABU7Z0T3_9GAMM</name>
<reference evidence="2 3" key="1">
    <citation type="journal article" date="2016" name="Int. J. Syst. Evol. Microbiol.">
        <title>Lysobacter erysipheiresistens sp. nov., an antagonist of powdery mildew, isolated from tobacco-cultivated soil.</title>
        <authorList>
            <person name="Xie B."/>
            <person name="Li T."/>
            <person name="Lin X."/>
            <person name="Wang C.J."/>
            <person name="Chen Y.J."/>
            <person name="Liu W.J."/>
            <person name="Zhao Z.W."/>
        </authorList>
    </citation>
    <scope>NUCLEOTIDE SEQUENCE [LARGE SCALE GENOMIC DNA]</scope>
    <source>
        <strain evidence="2 3">RS-LYSO-3</strain>
    </source>
</reference>
<feature type="transmembrane region" description="Helical" evidence="1">
    <location>
        <begin position="52"/>
        <end position="71"/>
    </location>
</feature>
<proteinExistence type="predicted"/>
<gene>
    <name evidence="2" type="ORF">SNE34_12500</name>
</gene>
<comment type="caution">
    <text evidence="2">The sequence shown here is derived from an EMBL/GenBank/DDBJ whole genome shotgun (WGS) entry which is preliminary data.</text>
</comment>
<accession>A0ABU7Z0T3</accession>
<dbReference type="RefSeq" id="WP_332617707.1">
    <property type="nucleotide sequence ID" value="NZ_JAXGFP010000006.1"/>
</dbReference>